<proteinExistence type="predicted"/>
<dbReference type="EMBL" id="JAPDRQ010000003">
    <property type="protein sequence ID" value="KAJ9664361.1"/>
    <property type="molecule type" value="Genomic_DNA"/>
</dbReference>
<evidence type="ECO:0000313" key="2">
    <source>
        <dbReference type="Proteomes" id="UP001172386"/>
    </source>
</evidence>
<evidence type="ECO:0000313" key="1">
    <source>
        <dbReference type="EMBL" id="KAJ9664361.1"/>
    </source>
</evidence>
<sequence>MKSSPQPLPYTASPTGLAIQDLLLFLRITFVWPPGAGIPSVVLPFYPFHSGKLDELFPDYGNLKAIVLHLILIVCQSLFLVTLIPSILCGVPVLPLSWAPVCVGWIFGFVFANKYFCILLNGTKRHYQSQIWREDWEEHNDEKWIFINGVAVGDHWMQSNLDKLALTFRRRIYGIHNQTRGIIFDVIECIIQRTFGYATPDIRIAYKDVLDTIEEDGEGGERRWKKIVLILHSQGAVEGGLVLDWLFATVERSLLERIEVYTFGCAANHFNSPTSECQAVGRNSSKGSRDSLEDERRVIKYIEHYANLGDYVSLFGILHFRPLPRHPRYMKPNQMEKIGNRYVGRLFVRKGSGHQMNRNYLDNYFAMDSDSTAVLEDNDFMSSEVNQDLVAEYDVVSRMAERDVWECQKQAIRGKKAGTKVKDISRLWCYRNGGSPKD</sequence>
<dbReference type="Proteomes" id="UP001172386">
    <property type="component" value="Unassembled WGS sequence"/>
</dbReference>
<name>A0ACC3AKA6_9EURO</name>
<reference evidence="1" key="1">
    <citation type="submission" date="2022-10" db="EMBL/GenBank/DDBJ databases">
        <title>Culturing micro-colonial fungi from biological soil crusts in the Mojave desert and describing Neophaeococcomyces mojavensis, and introducing the new genera and species Taxawa tesnikishii.</title>
        <authorList>
            <person name="Kurbessoian T."/>
            <person name="Stajich J.E."/>
        </authorList>
    </citation>
    <scope>NUCLEOTIDE SEQUENCE</scope>
    <source>
        <strain evidence="1">JES_112</strain>
    </source>
</reference>
<gene>
    <name evidence="1" type="ORF">H2198_000290</name>
</gene>
<keyword evidence="2" id="KW-1185">Reference proteome</keyword>
<comment type="caution">
    <text evidence="1">The sequence shown here is derived from an EMBL/GenBank/DDBJ whole genome shotgun (WGS) entry which is preliminary data.</text>
</comment>
<protein>
    <submittedName>
        <fullName evidence="1">Uncharacterized protein</fullName>
    </submittedName>
</protein>
<organism evidence="1 2">
    <name type="scientific">Neophaeococcomyces mojaviensis</name>
    <dbReference type="NCBI Taxonomy" id="3383035"/>
    <lineage>
        <taxon>Eukaryota</taxon>
        <taxon>Fungi</taxon>
        <taxon>Dikarya</taxon>
        <taxon>Ascomycota</taxon>
        <taxon>Pezizomycotina</taxon>
        <taxon>Eurotiomycetes</taxon>
        <taxon>Chaetothyriomycetidae</taxon>
        <taxon>Chaetothyriales</taxon>
        <taxon>Chaetothyriales incertae sedis</taxon>
        <taxon>Neophaeococcomyces</taxon>
    </lineage>
</organism>
<accession>A0ACC3AKA6</accession>